<dbReference type="AlphaFoldDB" id="A0A6J6JAV8"/>
<keyword evidence="3" id="KW-1003">Cell membrane</keyword>
<evidence type="ECO:0000313" key="9">
    <source>
        <dbReference type="EMBL" id="CAB4634211.1"/>
    </source>
</evidence>
<feature type="transmembrane region" description="Helical" evidence="7">
    <location>
        <begin position="125"/>
        <end position="144"/>
    </location>
</feature>
<gene>
    <name evidence="9" type="ORF">UFOPK2106_00442</name>
</gene>
<keyword evidence="2" id="KW-0813">Transport</keyword>
<evidence type="ECO:0000256" key="7">
    <source>
        <dbReference type="SAM" id="Phobius"/>
    </source>
</evidence>
<name>A0A6J6JAV8_9ZZZZ</name>
<evidence type="ECO:0000256" key="1">
    <source>
        <dbReference type="ARBA" id="ARBA00004651"/>
    </source>
</evidence>
<dbReference type="GO" id="GO:0055085">
    <property type="term" value="P:transmembrane transport"/>
    <property type="evidence" value="ECO:0007669"/>
    <property type="project" value="InterPro"/>
</dbReference>
<accession>A0A6J6JAV8</accession>
<organism evidence="9">
    <name type="scientific">freshwater metagenome</name>
    <dbReference type="NCBI Taxonomy" id="449393"/>
    <lineage>
        <taxon>unclassified sequences</taxon>
        <taxon>metagenomes</taxon>
        <taxon>ecological metagenomes</taxon>
    </lineage>
</organism>
<dbReference type="Gene3D" id="1.10.3720.10">
    <property type="entry name" value="MetI-like"/>
    <property type="match status" value="1"/>
</dbReference>
<keyword evidence="6 7" id="KW-0472">Membrane</keyword>
<protein>
    <submittedName>
        <fullName evidence="9">Unannotated protein</fullName>
    </submittedName>
</protein>
<evidence type="ECO:0000256" key="4">
    <source>
        <dbReference type="ARBA" id="ARBA00022692"/>
    </source>
</evidence>
<evidence type="ECO:0000256" key="5">
    <source>
        <dbReference type="ARBA" id="ARBA00022989"/>
    </source>
</evidence>
<evidence type="ECO:0000259" key="8">
    <source>
        <dbReference type="PROSITE" id="PS50928"/>
    </source>
</evidence>
<dbReference type="PANTHER" id="PTHR30151:SF0">
    <property type="entry name" value="ABC TRANSPORTER PERMEASE PROTEIN MJ0413-RELATED"/>
    <property type="match status" value="1"/>
</dbReference>
<dbReference type="EMBL" id="CAEZVS010000045">
    <property type="protein sequence ID" value="CAB4634211.1"/>
    <property type="molecule type" value="Genomic_DNA"/>
</dbReference>
<feature type="transmembrane region" description="Helical" evidence="7">
    <location>
        <begin position="99"/>
        <end position="118"/>
    </location>
</feature>
<feature type="transmembrane region" description="Helical" evidence="7">
    <location>
        <begin position="223"/>
        <end position="241"/>
    </location>
</feature>
<reference evidence="9" key="1">
    <citation type="submission" date="2020-05" db="EMBL/GenBank/DDBJ databases">
        <authorList>
            <person name="Chiriac C."/>
            <person name="Salcher M."/>
            <person name="Ghai R."/>
            <person name="Kavagutti S V."/>
        </authorList>
    </citation>
    <scope>NUCLEOTIDE SEQUENCE</scope>
</reference>
<dbReference type="InterPro" id="IPR035906">
    <property type="entry name" value="MetI-like_sf"/>
</dbReference>
<sequence>MIKKISINAIQSLWLPFSLVAAWWLFSANSQDPFFPPLSVIWDQFVFLWVFDNVPIHVVPSLINLFSGFSIGILIGLVGGVIIGTNQGLARYIEPSVDFIRSIPPVATVPIFIMIFGLNYEMRMAAIAFSAIFPTMLAVIQGMHSNNPTLLDTAKVFRLTPFQTLVQVRIPAAGPIIFSGIQVSLQVAFVVTIASELLGSGFGIGAFTLIATDTFMITDAWTGVILMGILGYLVNLGFNLVERRALRWYLASKKLS</sequence>
<dbReference type="PANTHER" id="PTHR30151">
    <property type="entry name" value="ALKANE SULFONATE ABC TRANSPORTER-RELATED, MEMBRANE SUBUNIT"/>
    <property type="match status" value="1"/>
</dbReference>
<dbReference type="SUPFAM" id="SSF161098">
    <property type="entry name" value="MetI-like"/>
    <property type="match status" value="1"/>
</dbReference>
<keyword evidence="5 7" id="KW-1133">Transmembrane helix</keyword>
<evidence type="ECO:0000256" key="3">
    <source>
        <dbReference type="ARBA" id="ARBA00022475"/>
    </source>
</evidence>
<dbReference type="Pfam" id="PF00528">
    <property type="entry name" value="BPD_transp_1"/>
    <property type="match status" value="1"/>
</dbReference>
<feature type="transmembrane region" description="Helical" evidence="7">
    <location>
        <begin position="164"/>
        <end position="181"/>
    </location>
</feature>
<comment type="subcellular location">
    <subcellularLocation>
        <location evidence="1">Cell membrane</location>
        <topology evidence="1">Multi-pass membrane protein</topology>
    </subcellularLocation>
</comment>
<feature type="transmembrane region" description="Helical" evidence="7">
    <location>
        <begin position="188"/>
        <end position="211"/>
    </location>
</feature>
<dbReference type="InterPro" id="IPR000515">
    <property type="entry name" value="MetI-like"/>
</dbReference>
<feature type="transmembrane region" description="Helical" evidence="7">
    <location>
        <begin position="63"/>
        <end position="84"/>
    </location>
</feature>
<proteinExistence type="predicted"/>
<feature type="domain" description="ABC transmembrane type-1" evidence="8">
    <location>
        <begin position="58"/>
        <end position="242"/>
    </location>
</feature>
<dbReference type="PROSITE" id="PS50928">
    <property type="entry name" value="ABC_TM1"/>
    <property type="match status" value="1"/>
</dbReference>
<dbReference type="CDD" id="cd06261">
    <property type="entry name" value="TM_PBP2"/>
    <property type="match status" value="1"/>
</dbReference>
<evidence type="ECO:0000256" key="6">
    <source>
        <dbReference type="ARBA" id="ARBA00023136"/>
    </source>
</evidence>
<dbReference type="GO" id="GO:0005886">
    <property type="term" value="C:plasma membrane"/>
    <property type="evidence" value="ECO:0007669"/>
    <property type="project" value="UniProtKB-SubCell"/>
</dbReference>
<evidence type="ECO:0000256" key="2">
    <source>
        <dbReference type="ARBA" id="ARBA00022448"/>
    </source>
</evidence>
<feature type="transmembrane region" description="Helical" evidence="7">
    <location>
        <begin position="12"/>
        <end position="28"/>
    </location>
</feature>
<keyword evidence="4 7" id="KW-0812">Transmembrane</keyword>